<evidence type="ECO:0000256" key="11">
    <source>
        <dbReference type="ARBA" id="ARBA00023268"/>
    </source>
</evidence>
<evidence type="ECO:0000256" key="10">
    <source>
        <dbReference type="ARBA" id="ARBA00023002"/>
    </source>
</evidence>
<dbReference type="PANTHER" id="PTHR38011:SF7">
    <property type="entry name" value="2,5-DIAMINO-6-RIBOSYLAMINO-4(3H)-PYRIMIDINONE 5'-PHOSPHATE REDUCTASE"/>
    <property type="match status" value="1"/>
</dbReference>
<keyword evidence="7 14" id="KW-0479">Metal-binding</keyword>
<dbReference type="InterPro" id="IPR002125">
    <property type="entry name" value="CMP_dCMP_dom"/>
</dbReference>
<dbReference type="EMBL" id="JAMTCP010000009">
    <property type="protein sequence ID" value="MCP2258619.1"/>
    <property type="molecule type" value="Genomic_DNA"/>
</dbReference>
<dbReference type="PANTHER" id="PTHR38011">
    <property type="entry name" value="DIHYDROFOLATE REDUCTASE FAMILY PROTEIN (AFU_ORTHOLOGUE AFUA_8G06820)"/>
    <property type="match status" value="1"/>
</dbReference>
<evidence type="ECO:0000256" key="6">
    <source>
        <dbReference type="ARBA" id="ARBA00022619"/>
    </source>
</evidence>
<evidence type="ECO:0000256" key="3">
    <source>
        <dbReference type="ARBA" id="ARBA00004910"/>
    </source>
</evidence>
<comment type="similarity">
    <text evidence="5 14">In the C-terminal section; belongs to the HTP reductase family.</text>
</comment>
<keyword evidence="11" id="KW-0511">Multifunctional enzyme</keyword>
<dbReference type="SUPFAM" id="SSF53927">
    <property type="entry name" value="Cytidine deaminase-like"/>
    <property type="match status" value="1"/>
</dbReference>
<evidence type="ECO:0000256" key="7">
    <source>
        <dbReference type="ARBA" id="ARBA00022723"/>
    </source>
</evidence>
<comment type="function">
    <text evidence="1 14">Converts 2,5-diamino-6-(ribosylamino)-4(3h)-pyrimidinone 5'-phosphate into 5-amino-6-(ribosylamino)-2,4(1h,3h)-pyrimidinedione 5'-phosphate.</text>
</comment>
<dbReference type="EC" id="3.5.4.26" evidence="14"/>
<keyword evidence="14" id="KW-0378">Hydrolase</keyword>
<dbReference type="InterPro" id="IPR016192">
    <property type="entry name" value="APOBEC/CMP_deaminase_Zn-bd"/>
</dbReference>
<comment type="catalytic activity">
    <reaction evidence="13 14">
        <text>2,5-diamino-6-hydroxy-4-(5-phosphoribosylamino)-pyrimidine + H2O + H(+) = 5-amino-6-(5-phospho-D-ribosylamino)uracil + NH4(+)</text>
        <dbReference type="Rhea" id="RHEA:21868"/>
        <dbReference type="ChEBI" id="CHEBI:15377"/>
        <dbReference type="ChEBI" id="CHEBI:15378"/>
        <dbReference type="ChEBI" id="CHEBI:28938"/>
        <dbReference type="ChEBI" id="CHEBI:58453"/>
        <dbReference type="ChEBI" id="CHEBI:58614"/>
        <dbReference type="EC" id="3.5.4.26"/>
    </reaction>
</comment>
<evidence type="ECO:0000313" key="16">
    <source>
        <dbReference type="EMBL" id="MCP2258619.1"/>
    </source>
</evidence>
<keyword evidence="6 14" id="KW-0686">Riboflavin biosynthesis</keyword>
<dbReference type="NCBIfam" id="TIGR00326">
    <property type="entry name" value="eubact_ribD"/>
    <property type="match status" value="1"/>
</dbReference>
<comment type="caution">
    <text evidence="16">The sequence shown here is derived from an EMBL/GenBank/DDBJ whole genome shotgun (WGS) entry which is preliminary data.</text>
</comment>
<protein>
    <recommendedName>
        <fullName evidence="14">Riboflavin biosynthesis protein RibD</fullName>
    </recommendedName>
    <domain>
        <recommendedName>
            <fullName evidence="14">Diaminohydroxyphosphoribosylaminopyrimidine deaminase</fullName>
            <shortName evidence="14">DRAP deaminase</shortName>
            <ecNumber evidence="14">3.5.4.26</ecNumber>
        </recommendedName>
        <alternativeName>
            <fullName evidence="14">Riboflavin-specific deaminase</fullName>
        </alternativeName>
    </domain>
    <domain>
        <recommendedName>
            <fullName evidence="14">5-amino-6-(5-phosphoribosylamino)uracil reductase</fullName>
            <ecNumber evidence="14">1.1.1.193</ecNumber>
        </recommendedName>
        <alternativeName>
            <fullName evidence="14">HTP reductase</fullName>
        </alternativeName>
    </domain>
</protein>
<comment type="pathway">
    <text evidence="2 14">Cofactor biosynthesis; riboflavin biosynthesis; 5-amino-6-(D-ribitylamino)uracil from GTP: step 2/4.</text>
</comment>
<sequence>MAVDPSGGWDHPAHAAMARAVAASEDARGTTSPNPPVGCVVLDARGEVAGVGATQPPGGPHAEVVALRAAGDRARGGTAFVTLEPCAHHGRTPPCVDALVAAGVARVVYAVADPNPKAAGGADALRAAGVRVESGLLAQEVERGPLRAWLHYARTGQPHVTWKYAATLDGRSAAADGTSRWISSAESRAEVHRLRRQVDAIVAGRGTVLADDPQLTARTPDGALADRQPLRVVVGVGDLPAGARVLDDSAETLHLRTRDVDEVLAALAERGVVDVLLEGGPRLAGAFLAAGRVRRVLAYLAPTLLGSGPAALGDAGVTTIADAVPLTVEDVTSSGGDVRISAVPGEPGRSR</sequence>
<name>A0ABT1HSX9_STRSD</name>
<dbReference type="Gene3D" id="3.40.430.10">
    <property type="entry name" value="Dihydrofolate Reductase, subunit A"/>
    <property type="match status" value="2"/>
</dbReference>
<dbReference type="PIRSF" id="PIRSF006769">
    <property type="entry name" value="RibD"/>
    <property type="match status" value="1"/>
</dbReference>
<evidence type="ECO:0000256" key="2">
    <source>
        <dbReference type="ARBA" id="ARBA00004882"/>
    </source>
</evidence>
<dbReference type="InterPro" id="IPR004794">
    <property type="entry name" value="Eubact_RibD"/>
</dbReference>
<dbReference type="InterPro" id="IPR050765">
    <property type="entry name" value="Riboflavin_Biosynth_HTPR"/>
</dbReference>
<evidence type="ECO:0000256" key="14">
    <source>
        <dbReference type="PIRNR" id="PIRNR006769"/>
    </source>
</evidence>
<feature type="domain" description="CMP/dCMP-type deaminase" evidence="15">
    <location>
        <begin position="11"/>
        <end position="133"/>
    </location>
</feature>
<accession>A0ABT1HSX9</accession>
<comment type="pathway">
    <text evidence="3 14">Cofactor biosynthesis; riboflavin biosynthesis; 5-amino-6-(D-ribitylamino)uracil from GTP: step 3/4.</text>
</comment>
<dbReference type="PROSITE" id="PS51747">
    <property type="entry name" value="CYT_DCMP_DEAMINASES_2"/>
    <property type="match status" value="1"/>
</dbReference>
<dbReference type="EC" id="1.1.1.193" evidence="14"/>
<dbReference type="PROSITE" id="PS00903">
    <property type="entry name" value="CYT_DCMP_DEAMINASES_1"/>
    <property type="match status" value="1"/>
</dbReference>
<evidence type="ECO:0000256" key="12">
    <source>
        <dbReference type="ARBA" id="ARBA00049861"/>
    </source>
</evidence>
<evidence type="ECO:0000256" key="9">
    <source>
        <dbReference type="ARBA" id="ARBA00022857"/>
    </source>
</evidence>
<keyword evidence="10 14" id="KW-0560">Oxidoreductase</keyword>
<dbReference type="SUPFAM" id="SSF53597">
    <property type="entry name" value="Dihydrofolate reductase-like"/>
    <property type="match status" value="1"/>
</dbReference>
<evidence type="ECO:0000256" key="13">
    <source>
        <dbReference type="ARBA" id="ARBA00049886"/>
    </source>
</evidence>
<evidence type="ECO:0000256" key="8">
    <source>
        <dbReference type="ARBA" id="ARBA00022833"/>
    </source>
</evidence>
<dbReference type="InterPro" id="IPR016193">
    <property type="entry name" value="Cytidine_deaminase-like"/>
</dbReference>
<dbReference type="InterPro" id="IPR002734">
    <property type="entry name" value="RibDG_C"/>
</dbReference>
<reference evidence="16 17" key="1">
    <citation type="submission" date="2022-06" db="EMBL/GenBank/DDBJ databases">
        <title>Genomic Encyclopedia of Archaeal and Bacterial Type Strains, Phase II (KMG-II): from individual species to whole genera.</title>
        <authorList>
            <person name="Goeker M."/>
        </authorList>
    </citation>
    <scope>NUCLEOTIDE SEQUENCE [LARGE SCALE GENOMIC DNA]</scope>
    <source>
        <strain evidence="16 17">DSM 40477</strain>
    </source>
</reference>
<proteinExistence type="inferred from homology"/>
<dbReference type="CDD" id="cd01284">
    <property type="entry name" value="Riboflavin_deaminase-reductase"/>
    <property type="match status" value="1"/>
</dbReference>
<keyword evidence="17" id="KW-1185">Reference proteome</keyword>
<evidence type="ECO:0000313" key="17">
    <source>
        <dbReference type="Proteomes" id="UP001205311"/>
    </source>
</evidence>
<evidence type="ECO:0000256" key="5">
    <source>
        <dbReference type="ARBA" id="ARBA00007417"/>
    </source>
</evidence>
<evidence type="ECO:0000259" key="15">
    <source>
        <dbReference type="PROSITE" id="PS51747"/>
    </source>
</evidence>
<organism evidence="16 17">
    <name type="scientific">Streptoalloteichus tenebrarius (strain ATCC 17920 / DSM 40477 / JCM 4838 / CBS 697.72 / NBRC 16177 / NCIMB 11028 / NRRL B-12390 / A12253. 1 / ISP 5477)</name>
    <name type="common">Streptomyces tenebrarius</name>
    <dbReference type="NCBI Taxonomy" id="1933"/>
    <lineage>
        <taxon>Bacteria</taxon>
        <taxon>Bacillati</taxon>
        <taxon>Actinomycetota</taxon>
        <taxon>Actinomycetes</taxon>
        <taxon>Pseudonocardiales</taxon>
        <taxon>Pseudonocardiaceae</taxon>
        <taxon>Streptoalloteichus</taxon>
    </lineage>
</organism>
<dbReference type="Proteomes" id="UP001205311">
    <property type="component" value="Unassembled WGS sequence"/>
</dbReference>
<dbReference type="Gene3D" id="3.40.140.10">
    <property type="entry name" value="Cytidine Deaminase, domain 2"/>
    <property type="match status" value="1"/>
</dbReference>
<keyword evidence="8 14" id="KW-0862">Zinc</keyword>
<dbReference type="Pfam" id="PF01872">
    <property type="entry name" value="RibD_C"/>
    <property type="match status" value="1"/>
</dbReference>
<comment type="cofactor">
    <cofactor evidence="14">
        <name>Zn(2+)</name>
        <dbReference type="ChEBI" id="CHEBI:29105"/>
    </cofactor>
    <text evidence="14">Binds 1 zinc ion.</text>
</comment>
<comment type="catalytic activity">
    <reaction evidence="12 14">
        <text>5-amino-6-(5-phospho-D-ribitylamino)uracil + NADP(+) = 5-amino-6-(5-phospho-D-ribosylamino)uracil + NADPH + H(+)</text>
        <dbReference type="Rhea" id="RHEA:17845"/>
        <dbReference type="ChEBI" id="CHEBI:15378"/>
        <dbReference type="ChEBI" id="CHEBI:57783"/>
        <dbReference type="ChEBI" id="CHEBI:58349"/>
        <dbReference type="ChEBI" id="CHEBI:58421"/>
        <dbReference type="ChEBI" id="CHEBI:58453"/>
        <dbReference type="EC" id="1.1.1.193"/>
    </reaction>
</comment>
<gene>
    <name evidence="16" type="ORF">LX15_002317</name>
</gene>
<evidence type="ECO:0000256" key="1">
    <source>
        <dbReference type="ARBA" id="ARBA00002151"/>
    </source>
</evidence>
<evidence type="ECO:0000256" key="4">
    <source>
        <dbReference type="ARBA" id="ARBA00005259"/>
    </source>
</evidence>
<comment type="similarity">
    <text evidence="4 14">In the N-terminal section; belongs to the cytidine and deoxycytidylate deaminase family.</text>
</comment>
<dbReference type="InterPro" id="IPR024072">
    <property type="entry name" value="DHFR-like_dom_sf"/>
</dbReference>
<dbReference type="Pfam" id="PF00383">
    <property type="entry name" value="dCMP_cyt_deam_1"/>
    <property type="match status" value="1"/>
</dbReference>
<keyword evidence="9 14" id="KW-0521">NADP</keyword>